<name>A0A4V3SCX4_9HYME</name>
<keyword evidence="3" id="KW-1185">Reference proteome</keyword>
<sequence>MVKADGRHEKVIELRHSQRLPAFVVPFTRIPRLRRDYVLNRSTTVCPACASRRDLYSPSHLSLFAPRLFTWQQQRGVLSLPAKIARALEDSLATKAARDCTTTDLHKHETYILCSARTHVTPTSPEVVRRLCLAGEKGSPFARNGPRTLSEYPLDTGRKSFRERRGRRLSRRSILREKYSEMSNRS</sequence>
<dbReference type="Proteomes" id="UP000310200">
    <property type="component" value="Unassembled WGS sequence"/>
</dbReference>
<feature type="compositionally biased region" description="Basic residues" evidence="1">
    <location>
        <begin position="159"/>
        <end position="168"/>
    </location>
</feature>
<organism evidence="2 3">
    <name type="scientific">Temnothorax longispinosus</name>
    <dbReference type="NCBI Taxonomy" id="300112"/>
    <lineage>
        <taxon>Eukaryota</taxon>
        <taxon>Metazoa</taxon>
        <taxon>Ecdysozoa</taxon>
        <taxon>Arthropoda</taxon>
        <taxon>Hexapoda</taxon>
        <taxon>Insecta</taxon>
        <taxon>Pterygota</taxon>
        <taxon>Neoptera</taxon>
        <taxon>Endopterygota</taxon>
        <taxon>Hymenoptera</taxon>
        <taxon>Apocrita</taxon>
        <taxon>Aculeata</taxon>
        <taxon>Formicoidea</taxon>
        <taxon>Formicidae</taxon>
        <taxon>Myrmicinae</taxon>
        <taxon>Temnothorax</taxon>
    </lineage>
</organism>
<gene>
    <name evidence="2" type="ORF">DBV15_11581</name>
</gene>
<evidence type="ECO:0000256" key="1">
    <source>
        <dbReference type="SAM" id="MobiDB-lite"/>
    </source>
</evidence>
<evidence type="ECO:0000313" key="2">
    <source>
        <dbReference type="EMBL" id="TGZ58364.1"/>
    </source>
</evidence>
<evidence type="ECO:0000313" key="3">
    <source>
        <dbReference type="Proteomes" id="UP000310200"/>
    </source>
</evidence>
<protein>
    <submittedName>
        <fullName evidence="2">Uncharacterized protein</fullName>
    </submittedName>
</protein>
<accession>A0A4V3SCX4</accession>
<comment type="caution">
    <text evidence="2">The sequence shown here is derived from an EMBL/GenBank/DDBJ whole genome shotgun (WGS) entry which is preliminary data.</text>
</comment>
<reference evidence="2 3" key="1">
    <citation type="journal article" date="2019" name="Philos. Trans. R. Soc. Lond., B, Biol. Sci.">
        <title>Ant behaviour and brain gene expression of defending hosts depend on the ecological success of the intruding social parasite.</title>
        <authorList>
            <person name="Kaur R."/>
            <person name="Stoldt M."/>
            <person name="Jongepier E."/>
            <person name="Feldmeyer B."/>
            <person name="Menzel F."/>
            <person name="Bornberg-Bauer E."/>
            <person name="Foitzik S."/>
        </authorList>
    </citation>
    <scope>NUCLEOTIDE SEQUENCE [LARGE SCALE GENOMIC DNA]</scope>
    <source>
        <tissue evidence="2">Whole body</tissue>
    </source>
</reference>
<proteinExistence type="predicted"/>
<feature type="region of interest" description="Disordered" evidence="1">
    <location>
        <begin position="144"/>
        <end position="168"/>
    </location>
</feature>
<dbReference type="AlphaFoldDB" id="A0A4V3SCX4"/>
<dbReference type="EMBL" id="QBLH01000005">
    <property type="protein sequence ID" value="TGZ58364.1"/>
    <property type="molecule type" value="Genomic_DNA"/>
</dbReference>